<dbReference type="EMBL" id="JARPUR010000006">
    <property type="protein sequence ID" value="KAK4873753.1"/>
    <property type="molecule type" value="Genomic_DNA"/>
</dbReference>
<keyword evidence="3" id="KW-1185">Reference proteome</keyword>
<protein>
    <submittedName>
        <fullName evidence="2">Uncharacterized protein</fullName>
    </submittedName>
</protein>
<organism evidence="2 3">
    <name type="scientific">Aquatica leii</name>
    <dbReference type="NCBI Taxonomy" id="1421715"/>
    <lineage>
        <taxon>Eukaryota</taxon>
        <taxon>Metazoa</taxon>
        <taxon>Ecdysozoa</taxon>
        <taxon>Arthropoda</taxon>
        <taxon>Hexapoda</taxon>
        <taxon>Insecta</taxon>
        <taxon>Pterygota</taxon>
        <taxon>Neoptera</taxon>
        <taxon>Endopterygota</taxon>
        <taxon>Coleoptera</taxon>
        <taxon>Polyphaga</taxon>
        <taxon>Elateriformia</taxon>
        <taxon>Elateroidea</taxon>
        <taxon>Lampyridae</taxon>
        <taxon>Luciolinae</taxon>
        <taxon>Aquatica</taxon>
    </lineage>
</organism>
<reference evidence="3" key="1">
    <citation type="submission" date="2023-01" db="EMBL/GenBank/DDBJ databases">
        <title>Key to firefly adult light organ development and bioluminescence: homeobox transcription factors regulate luciferase expression and transportation to peroxisome.</title>
        <authorList>
            <person name="Fu X."/>
        </authorList>
    </citation>
    <scope>NUCLEOTIDE SEQUENCE [LARGE SCALE GENOMIC DNA]</scope>
</reference>
<comment type="caution">
    <text evidence="2">The sequence shown here is derived from an EMBL/GenBank/DDBJ whole genome shotgun (WGS) entry which is preliminary data.</text>
</comment>
<feature type="compositionally biased region" description="Basic and acidic residues" evidence="1">
    <location>
        <begin position="61"/>
        <end position="70"/>
    </location>
</feature>
<evidence type="ECO:0000313" key="3">
    <source>
        <dbReference type="Proteomes" id="UP001353858"/>
    </source>
</evidence>
<name>A0AAN7QCV4_9COLE</name>
<feature type="region of interest" description="Disordered" evidence="1">
    <location>
        <begin position="56"/>
        <end position="79"/>
    </location>
</feature>
<dbReference type="AlphaFoldDB" id="A0AAN7QCV4"/>
<gene>
    <name evidence="2" type="ORF">RN001_013113</name>
</gene>
<feature type="non-terminal residue" evidence="2">
    <location>
        <position position="1"/>
    </location>
</feature>
<evidence type="ECO:0000256" key="1">
    <source>
        <dbReference type="SAM" id="MobiDB-lite"/>
    </source>
</evidence>
<proteinExistence type="predicted"/>
<evidence type="ECO:0000313" key="2">
    <source>
        <dbReference type="EMBL" id="KAK4873753.1"/>
    </source>
</evidence>
<accession>A0AAN7QCV4</accession>
<dbReference type="Proteomes" id="UP001353858">
    <property type="component" value="Unassembled WGS sequence"/>
</dbReference>
<sequence length="133" mass="15647">CVRPTDVKRHRLKKSVRPRVRSQSFVYQVKINGKLITLCQSAFLAVHGIKRSKLRRKIKKNNAEPKDSKSLHHTRPTKTKTDTLVSVRRFIEELSARQSHYSRSDNKLRKYLDSHLSVAKLHRHFLQTNQHDT</sequence>
<feature type="non-terminal residue" evidence="2">
    <location>
        <position position="133"/>
    </location>
</feature>